<keyword evidence="1" id="KW-1133">Transmembrane helix</keyword>
<sequence>MIRAELMKMRTVGSTWVALAVALGGLLITQILLVTVLPAIAAGSILANEPAARAELGPVDTSSTGFQYGALDVLGASGSSGSIGIATIAVLALGLIVGTTDFRHGGILGAALARPARTVILGGKVAATAIVAAVLGVALAAVSLAVLLSLVAFSPAELALQPAEIASSLGRGVIAVVLLALLGLAVGVLLRGQIAASIVVAVVLVGEPILQGFVQLVTGSLPVWAQILPLSLARAGMAAPGDAALEPLLALAALAAIVGIVTAAAAIALRRRDL</sequence>
<feature type="transmembrane region" description="Helical" evidence="1">
    <location>
        <begin position="197"/>
        <end position="227"/>
    </location>
</feature>
<keyword evidence="1" id="KW-0812">Transmembrane</keyword>
<dbReference type="EMBL" id="JBEPSJ010000002">
    <property type="protein sequence ID" value="MET4582645.1"/>
    <property type="molecule type" value="Genomic_DNA"/>
</dbReference>
<reference evidence="2 3" key="1">
    <citation type="submission" date="2024-06" db="EMBL/GenBank/DDBJ databases">
        <title>Sorghum-associated microbial communities from plants grown in Nebraska, USA.</title>
        <authorList>
            <person name="Schachtman D."/>
        </authorList>
    </citation>
    <scope>NUCLEOTIDE SEQUENCE [LARGE SCALE GENOMIC DNA]</scope>
    <source>
        <strain evidence="2 3">2857</strain>
    </source>
</reference>
<feature type="transmembrane region" description="Helical" evidence="1">
    <location>
        <begin position="119"/>
        <end position="152"/>
    </location>
</feature>
<feature type="transmembrane region" description="Helical" evidence="1">
    <location>
        <begin position="78"/>
        <end position="98"/>
    </location>
</feature>
<dbReference type="RefSeq" id="WP_354024823.1">
    <property type="nucleotide sequence ID" value="NZ_JBEPSJ010000002.1"/>
</dbReference>
<gene>
    <name evidence="2" type="ORF">ABIE21_002155</name>
</gene>
<evidence type="ECO:0000256" key="1">
    <source>
        <dbReference type="SAM" id="Phobius"/>
    </source>
</evidence>
<organism evidence="2 3">
    <name type="scientific">Conyzicola nivalis</name>
    <dbReference type="NCBI Taxonomy" id="1477021"/>
    <lineage>
        <taxon>Bacteria</taxon>
        <taxon>Bacillati</taxon>
        <taxon>Actinomycetota</taxon>
        <taxon>Actinomycetes</taxon>
        <taxon>Micrococcales</taxon>
        <taxon>Microbacteriaceae</taxon>
        <taxon>Conyzicola</taxon>
    </lineage>
</organism>
<name>A0ABV2QPX2_9MICO</name>
<dbReference type="Proteomes" id="UP001549257">
    <property type="component" value="Unassembled WGS sequence"/>
</dbReference>
<evidence type="ECO:0000313" key="3">
    <source>
        <dbReference type="Proteomes" id="UP001549257"/>
    </source>
</evidence>
<keyword evidence="1" id="KW-0472">Membrane</keyword>
<feature type="transmembrane region" description="Helical" evidence="1">
    <location>
        <begin position="172"/>
        <end position="190"/>
    </location>
</feature>
<keyword evidence="3" id="KW-1185">Reference proteome</keyword>
<proteinExistence type="predicted"/>
<comment type="caution">
    <text evidence="2">The sequence shown here is derived from an EMBL/GenBank/DDBJ whole genome shotgun (WGS) entry which is preliminary data.</text>
</comment>
<accession>A0ABV2QPX2</accession>
<protein>
    <submittedName>
        <fullName evidence="2">ABC-2 type transport system permease protein</fullName>
    </submittedName>
</protein>
<evidence type="ECO:0000313" key="2">
    <source>
        <dbReference type="EMBL" id="MET4582645.1"/>
    </source>
</evidence>
<feature type="transmembrane region" description="Helical" evidence="1">
    <location>
        <begin position="247"/>
        <end position="269"/>
    </location>
</feature>